<dbReference type="InterPro" id="IPR011004">
    <property type="entry name" value="Trimer_LpxA-like_sf"/>
</dbReference>
<dbReference type="GO" id="GO:0008374">
    <property type="term" value="F:O-acyltransferase activity"/>
    <property type="evidence" value="ECO:0007669"/>
    <property type="project" value="TreeGrafter"/>
</dbReference>
<dbReference type="Gene3D" id="2.160.10.10">
    <property type="entry name" value="Hexapeptide repeat proteins"/>
    <property type="match status" value="1"/>
</dbReference>
<dbReference type="InterPro" id="IPR018357">
    <property type="entry name" value="Hexapep_transf_CS"/>
</dbReference>
<evidence type="ECO:0000256" key="4">
    <source>
        <dbReference type="ARBA" id="ARBA00023315"/>
    </source>
</evidence>
<dbReference type="Proteomes" id="UP000175691">
    <property type="component" value="Unassembled WGS sequence"/>
</dbReference>
<evidence type="ECO:0000313" key="5">
    <source>
        <dbReference type="EMBL" id="OFC71158.1"/>
    </source>
</evidence>
<dbReference type="PROSITE" id="PS00101">
    <property type="entry name" value="HEXAPEP_TRANSFERASES"/>
    <property type="match status" value="1"/>
</dbReference>
<organism evidence="5 6">
    <name type="scientific">Alteromonas confluentis</name>
    <dbReference type="NCBI Taxonomy" id="1656094"/>
    <lineage>
        <taxon>Bacteria</taxon>
        <taxon>Pseudomonadati</taxon>
        <taxon>Pseudomonadota</taxon>
        <taxon>Gammaproteobacteria</taxon>
        <taxon>Alteromonadales</taxon>
        <taxon>Alteromonadaceae</taxon>
        <taxon>Alteromonas/Salinimonas group</taxon>
        <taxon>Alteromonas</taxon>
    </lineage>
</organism>
<dbReference type="AlphaFoldDB" id="A0A1E7ZCC5"/>
<name>A0A1E7ZCC5_9ALTE</name>
<dbReference type="InterPro" id="IPR051159">
    <property type="entry name" value="Hexapeptide_acetyltransf"/>
</dbReference>
<keyword evidence="6" id="KW-1185">Reference proteome</keyword>
<dbReference type="GO" id="GO:0005829">
    <property type="term" value="C:cytosol"/>
    <property type="evidence" value="ECO:0007669"/>
    <property type="project" value="TreeGrafter"/>
</dbReference>
<protein>
    <recommendedName>
        <fullName evidence="7">Acetyltransferase</fullName>
    </recommendedName>
</protein>
<evidence type="ECO:0008006" key="7">
    <source>
        <dbReference type="Google" id="ProtNLM"/>
    </source>
</evidence>
<evidence type="ECO:0000256" key="2">
    <source>
        <dbReference type="ARBA" id="ARBA00022679"/>
    </source>
</evidence>
<dbReference type="PANTHER" id="PTHR23416">
    <property type="entry name" value="SIALIC ACID SYNTHASE-RELATED"/>
    <property type="match status" value="1"/>
</dbReference>
<comment type="similarity">
    <text evidence="1">Belongs to the transferase hexapeptide repeat family.</text>
</comment>
<reference evidence="5 6" key="1">
    <citation type="submission" date="2016-08" db="EMBL/GenBank/DDBJ databases">
        <authorList>
            <person name="Seilhamer J.J."/>
        </authorList>
    </citation>
    <scope>NUCLEOTIDE SEQUENCE [LARGE SCALE GENOMIC DNA]</scope>
    <source>
        <strain evidence="5 6">KCTC 42603</strain>
    </source>
</reference>
<dbReference type="PANTHER" id="PTHR23416:SF23">
    <property type="entry name" value="ACETYLTRANSFERASE C18B11.09C-RELATED"/>
    <property type="match status" value="1"/>
</dbReference>
<comment type="caution">
    <text evidence="5">The sequence shown here is derived from an EMBL/GenBank/DDBJ whole genome shotgun (WGS) entry which is preliminary data.</text>
</comment>
<dbReference type="Pfam" id="PF00132">
    <property type="entry name" value="Hexapep"/>
    <property type="match status" value="1"/>
</dbReference>
<dbReference type="STRING" id="1656094.BFC18_09750"/>
<dbReference type="SUPFAM" id="SSF51161">
    <property type="entry name" value="Trimeric LpxA-like enzymes"/>
    <property type="match status" value="1"/>
</dbReference>
<evidence type="ECO:0000313" key="6">
    <source>
        <dbReference type="Proteomes" id="UP000175691"/>
    </source>
</evidence>
<evidence type="ECO:0000256" key="3">
    <source>
        <dbReference type="ARBA" id="ARBA00022737"/>
    </source>
</evidence>
<keyword evidence="2" id="KW-0808">Transferase</keyword>
<dbReference type="EMBL" id="MDHN01000016">
    <property type="protein sequence ID" value="OFC71158.1"/>
    <property type="molecule type" value="Genomic_DNA"/>
</dbReference>
<accession>A0A1E7ZCC5</accession>
<evidence type="ECO:0000256" key="1">
    <source>
        <dbReference type="ARBA" id="ARBA00007274"/>
    </source>
</evidence>
<gene>
    <name evidence="5" type="ORF">BFC18_09750</name>
</gene>
<keyword evidence="4" id="KW-0012">Acyltransferase</keyword>
<sequence length="158" mass="16562">MHQSFIDVINDVDAPPKQKRNALKTLLNSNGPCWLESRFHLAGEGKVTFGKFVFANHNLTLLAGDEITVGESTFFGPNVVVSSLPLEADGVVADLSAPVEIGKQVWIGANAIILPGVKIGDGAIVGAGSVVNKDVPAMSMVAGKPAEITSRAKQQDSI</sequence>
<proteinExistence type="inferred from homology"/>
<dbReference type="InterPro" id="IPR001451">
    <property type="entry name" value="Hexapep"/>
</dbReference>
<keyword evidence="3" id="KW-0677">Repeat</keyword>